<protein>
    <submittedName>
        <fullName evidence="1">Uncharacterized protein</fullName>
    </submittedName>
</protein>
<dbReference type="EMBL" id="MGHU01000012">
    <property type="protein sequence ID" value="OGM77755.1"/>
    <property type="molecule type" value="Genomic_DNA"/>
</dbReference>
<reference evidence="1 2" key="1">
    <citation type="journal article" date="2016" name="Nat. Commun.">
        <title>Thousands of microbial genomes shed light on interconnected biogeochemical processes in an aquifer system.</title>
        <authorList>
            <person name="Anantharaman K."/>
            <person name="Brown C.T."/>
            <person name="Hug L.A."/>
            <person name="Sharon I."/>
            <person name="Castelle C.J."/>
            <person name="Probst A.J."/>
            <person name="Thomas B.C."/>
            <person name="Singh A."/>
            <person name="Wilkins M.J."/>
            <person name="Karaoz U."/>
            <person name="Brodie E.L."/>
            <person name="Williams K.H."/>
            <person name="Hubbard S.S."/>
            <person name="Banfield J.F."/>
        </authorList>
    </citation>
    <scope>NUCLEOTIDE SEQUENCE [LARGE SCALE GENOMIC DNA]</scope>
</reference>
<comment type="caution">
    <text evidence="1">The sequence shown here is derived from an EMBL/GenBank/DDBJ whole genome shotgun (WGS) entry which is preliminary data.</text>
</comment>
<sequence>MPDNIAEIYHTERSTPKNVRYINYNLLRAVEFQGEPVVPKILGEEKDEIGSFFKVEKLNGLDLGDFLHLPDVDIKTKLKVIKHVISQLQAIDESGFVLFDRNGGNVRVLEWKENISTRQIDIEDIYDKSADAVYSLDGQKGYEDMIDALSEKDIDIWAPAVNKIAQGVGGILKDFPGVSHILSPYEDIRTLPSRQKILTEFSKAIDLATNELPGLVTDH</sequence>
<organism evidence="1 2">
    <name type="scientific">Candidatus Woesebacteria bacterium RIFOXYA1_FULL_43_9</name>
    <dbReference type="NCBI Taxonomy" id="1802534"/>
    <lineage>
        <taxon>Bacteria</taxon>
        <taxon>Candidatus Woeseibacteriota</taxon>
    </lineage>
</organism>
<evidence type="ECO:0000313" key="1">
    <source>
        <dbReference type="EMBL" id="OGM77755.1"/>
    </source>
</evidence>
<proteinExistence type="predicted"/>
<name>A0A1F8CQ90_9BACT</name>
<dbReference type="Proteomes" id="UP000179241">
    <property type="component" value="Unassembled WGS sequence"/>
</dbReference>
<evidence type="ECO:0000313" key="2">
    <source>
        <dbReference type="Proteomes" id="UP000179241"/>
    </source>
</evidence>
<accession>A0A1F8CQ90</accession>
<gene>
    <name evidence="1" type="ORF">A2188_02785</name>
</gene>
<dbReference type="AlphaFoldDB" id="A0A1F8CQ90"/>